<dbReference type="SMART" id="SM00338">
    <property type="entry name" value="BRLZ"/>
    <property type="match status" value="1"/>
</dbReference>
<proteinExistence type="predicted"/>
<keyword evidence="2" id="KW-0238">DNA-binding</keyword>
<evidence type="ECO:0000256" key="2">
    <source>
        <dbReference type="ARBA" id="ARBA00023125"/>
    </source>
</evidence>
<dbReference type="GO" id="GO:0000978">
    <property type="term" value="F:RNA polymerase II cis-regulatory region sequence-specific DNA binding"/>
    <property type="evidence" value="ECO:0007669"/>
    <property type="project" value="TreeGrafter"/>
</dbReference>
<evidence type="ECO:0000313" key="6">
    <source>
        <dbReference type="EMBL" id="KAH7141700.1"/>
    </source>
</evidence>
<reference evidence="6" key="1">
    <citation type="journal article" date="2021" name="Nat. Commun.">
        <title>Genetic determinants of endophytism in the Arabidopsis root mycobiome.</title>
        <authorList>
            <person name="Mesny F."/>
            <person name="Miyauchi S."/>
            <person name="Thiergart T."/>
            <person name="Pickel B."/>
            <person name="Atanasova L."/>
            <person name="Karlsson M."/>
            <person name="Huettel B."/>
            <person name="Barry K.W."/>
            <person name="Haridas S."/>
            <person name="Chen C."/>
            <person name="Bauer D."/>
            <person name="Andreopoulos W."/>
            <person name="Pangilinan J."/>
            <person name="LaButti K."/>
            <person name="Riley R."/>
            <person name="Lipzen A."/>
            <person name="Clum A."/>
            <person name="Drula E."/>
            <person name="Henrissat B."/>
            <person name="Kohler A."/>
            <person name="Grigoriev I.V."/>
            <person name="Martin F.M."/>
            <person name="Hacquard S."/>
        </authorList>
    </citation>
    <scope>NUCLEOTIDE SEQUENCE</scope>
    <source>
        <strain evidence="6">MPI-CAGE-AT-0147</strain>
    </source>
</reference>
<dbReference type="PANTHER" id="PTHR23351:SF24">
    <property type="entry name" value="ACTIVATING TRANSCRIPTION FACTOR 3-RELATED"/>
    <property type="match status" value="1"/>
</dbReference>
<dbReference type="PROSITE" id="PS00036">
    <property type="entry name" value="BZIP_BASIC"/>
    <property type="match status" value="1"/>
</dbReference>
<dbReference type="CDD" id="cd14692">
    <property type="entry name" value="bZIP_ATF4"/>
    <property type="match status" value="1"/>
</dbReference>
<evidence type="ECO:0000256" key="1">
    <source>
        <dbReference type="ARBA" id="ARBA00023015"/>
    </source>
</evidence>
<evidence type="ECO:0000313" key="7">
    <source>
        <dbReference type="Proteomes" id="UP000738349"/>
    </source>
</evidence>
<dbReference type="PRINTS" id="PR00043">
    <property type="entry name" value="LEUZIPPRJUN"/>
</dbReference>
<keyword evidence="7" id="KW-1185">Reference proteome</keyword>
<feature type="domain" description="BZIP" evidence="5">
    <location>
        <begin position="90"/>
        <end position="153"/>
    </location>
</feature>
<dbReference type="SUPFAM" id="SSF57959">
    <property type="entry name" value="Leucine zipper domain"/>
    <property type="match status" value="1"/>
</dbReference>
<dbReference type="GO" id="GO:0005634">
    <property type="term" value="C:nucleus"/>
    <property type="evidence" value="ECO:0007669"/>
    <property type="project" value="TreeGrafter"/>
</dbReference>
<keyword evidence="3" id="KW-0804">Transcription</keyword>
<comment type="caution">
    <text evidence="6">The sequence shown here is derived from an EMBL/GenBank/DDBJ whole genome shotgun (WGS) entry which is preliminary data.</text>
</comment>
<dbReference type="PANTHER" id="PTHR23351">
    <property type="entry name" value="FOS TRANSCRIPTION FACTOR-RELATED"/>
    <property type="match status" value="1"/>
</dbReference>
<organism evidence="6 7">
    <name type="scientific">Dactylonectria macrodidyma</name>
    <dbReference type="NCBI Taxonomy" id="307937"/>
    <lineage>
        <taxon>Eukaryota</taxon>
        <taxon>Fungi</taxon>
        <taxon>Dikarya</taxon>
        <taxon>Ascomycota</taxon>
        <taxon>Pezizomycotina</taxon>
        <taxon>Sordariomycetes</taxon>
        <taxon>Hypocreomycetidae</taxon>
        <taxon>Hypocreales</taxon>
        <taxon>Nectriaceae</taxon>
        <taxon>Dactylonectria</taxon>
    </lineage>
</organism>
<evidence type="ECO:0000256" key="3">
    <source>
        <dbReference type="ARBA" id="ARBA00023163"/>
    </source>
</evidence>
<dbReference type="Gene3D" id="1.20.5.170">
    <property type="match status" value="1"/>
</dbReference>
<dbReference type="OrthoDB" id="295274at2759"/>
<protein>
    <recommendedName>
        <fullName evidence="5">BZIP domain-containing protein</fullName>
    </recommendedName>
</protein>
<evidence type="ECO:0000259" key="5">
    <source>
        <dbReference type="PROSITE" id="PS50217"/>
    </source>
</evidence>
<dbReference type="Pfam" id="PF00170">
    <property type="entry name" value="bZIP_1"/>
    <property type="match status" value="1"/>
</dbReference>
<dbReference type="AlphaFoldDB" id="A0A9P9J5A3"/>
<feature type="region of interest" description="Disordered" evidence="4">
    <location>
        <begin position="62"/>
        <end position="103"/>
    </location>
</feature>
<dbReference type="InterPro" id="IPR004827">
    <property type="entry name" value="bZIP"/>
</dbReference>
<dbReference type="PROSITE" id="PS50217">
    <property type="entry name" value="BZIP"/>
    <property type="match status" value="1"/>
</dbReference>
<name>A0A9P9J5A3_9HYPO</name>
<dbReference type="Proteomes" id="UP000738349">
    <property type="component" value="Unassembled WGS sequence"/>
</dbReference>
<evidence type="ECO:0000256" key="4">
    <source>
        <dbReference type="SAM" id="MobiDB-lite"/>
    </source>
</evidence>
<feature type="compositionally biased region" description="Basic and acidic residues" evidence="4">
    <location>
        <begin position="82"/>
        <end position="93"/>
    </location>
</feature>
<dbReference type="InterPro" id="IPR000837">
    <property type="entry name" value="AP-1"/>
</dbReference>
<dbReference type="EMBL" id="JAGMUV010000010">
    <property type="protein sequence ID" value="KAH7141700.1"/>
    <property type="molecule type" value="Genomic_DNA"/>
</dbReference>
<gene>
    <name evidence="6" type="ORF">EDB81DRAFT_898933</name>
</gene>
<dbReference type="InterPro" id="IPR002112">
    <property type="entry name" value="Leuzip_Jun"/>
</dbReference>
<dbReference type="GO" id="GO:0000981">
    <property type="term" value="F:DNA-binding transcription factor activity, RNA polymerase II-specific"/>
    <property type="evidence" value="ECO:0007669"/>
    <property type="project" value="TreeGrafter"/>
</dbReference>
<dbReference type="InterPro" id="IPR046347">
    <property type="entry name" value="bZIP_sf"/>
</dbReference>
<accession>A0A9P9J5A3</accession>
<keyword evidence="1" id="KW-0805">Transcription regulation</keyword>
<sequence>MSFQPAMNQVADASSFDEAARASSMSAETEFYFFPCSSRQATEVMIPEDHDPSKAGLLTAEHNRKPKSAHQGPSKAPELEDTDSKAHAGDPHQQRIRKRNRIAATKCRLRKRDEAFALASHQQAIEDQNRNLSSIWDQLTTEIYELKTQLLRHTHCNCTLIQKYIAYEATKSVNKLQCFQPPTQSSMAPFIGYQQGSSGSGASASNSYCIYTPGMETIPPTWTNPSHQDAGSPEVGVDMFGMVLEPIQQEPVRVLYQAISSIPSMHEYCYQGPCVSTGPQPQLVPDGVLWGSQWEFQ</sequence>